<evidence type="ECO:0000313" key="2">
    <source>
        <dbReference type="EMBL" id="ROQ24838.1"/>
    </source>
</evidence>
<dbReference type="STRING" id="584787.GCA_001247655_01048"/>
<feature type="signal peptide" evidence="1">
    <location>
        <begin position="1"/>
        <end position="18"/>
    </location>
</feature>
<keyword evidence="1" id="KW-0732">Signal</keyword>
<dbReference type="OrthoDB" id="5786920at2"/>
<dbReference type="Proteomes" id="UP000268033">
    <property type="component" value="Unassembled WGS sequence"/>
</dbReference>
<protein>
    <submittedName>
        <fullName evidence="2">Uncharacterized protein</fullName>
    </submittedName>
</protein>
<dbReference type="RefSeq" id="WP_050659949.1">
    <property type="nucleotide sequence ID" value="NZ_LFWC01000013.1"/>
</dbReference>
<feature type="chain" id="PRO_5018128699" evidence="1">
    <location>
        <begin position="19"/>
        <end position="138"/>
    </location>
</feature>
<name>A0A3N1PAN3_9GAMM</name>
<evidence type="ECO:0000256" key="1">
    <source>
        <dbReference type="SAM" id="SignalP"/>
    </source>
</evidence>
<comment type="caution">
    <text evidence="2">The sequence shown here is derived from an EMBL/GenBank/DDBJ whole genome shotgun (WGS) entry which is preliminary data.</text>
</comment>
<keyword evidence="3" id="KW-1185">Reference proteome</keyword>
<dbReference type="EMBL" id="RJUL01000006">
    <property type="protein sequence ID" value="ROQ24838.1"/>
    <property type="molecule type" value="Genomic_DNA"/>
</dbReference>
<sequence length="138" mass="15168">MRAYCLSLVALFSIAAHAVSLDDQFDHPIEVPGKAQVIFFAADMDANDLIKDAFGKDKDDTMAKAGVLYVADISKMPGLVFKLFAKSKMQKYPYRMALDKEGDATADWPHEKGAVTIIEGKEHHFCKDVSCLKSALAP</sequence>
<accession>A0A3N1PAN3</accession>
<proteinExistence type="predicted"/>
<reference evidence="2 3" key="1">
    <citation type="submission" date="2018-11" db="EMBL/GenBank/DDBJ databases">
        <title>Genomic Encyclopedia of Type Strains, Phase IV (KMG-IV): sequencing the most valuable type-strain genomes for metagenomic binning, comparative biology and taxonomic classification.</title>
        <authorList>
            <person name="Goeker M."/>
        </authorList>
    </citation>
    <scope>NUCLEOTIDE SEQUENCE [LARGE SCALE GENOMIC DNA]</scope>
    <source>
        <strain evidence="2 3">DSM 21945</strain>
    </source>
</reference>
<dbReference type="AlphaFoldDB" id="A0A3N1PAN3"/>
<gene>
    <name evidence="2" type="ORF">EDC28_10685</name>
</gene>
<organism evidence="2 3">
    <name type="scientific">Gallaecimonas pentaromativorans</name>
    <dbReference type="NCBI Taxonomy" id="584787"/>
    <lineage>
        <taxon>Bacteria</taxon>
        <taxon>Pseudomonadati</taxon>
        <taxon>Pseudomonadota</taxon>
        <taxon>Gammaproteobacteria</taxon>
        <taxon>Enterobacterales</taxon>
        <taxon>Gallaecimonadaceae</taxon>
        <taxon>Gallaecimonas</taxon>
    </lineage>
</organism>
<evidence type="ECO:0000313" key="3">
    <source>
        <dbReference type="Proteomes" id="UP000268033"/>
    </source>
</evidence>